<dbReference type="InterPro" id="IPR037525">
    <property type="entry name" value="Velvet_dom"/>
</dbReference>
<feature type="region of interest" description="Disordered" evidence="5">
    <location>
        <begin position="336"/>
        <end position="387"/>
    </location>
</feature>
<dbReference type="EMBL" id="CCBP010000006">
    <property type="protein sequence ID" value="CDO68197.1"/>
    <property type="molecule type" value="Genomic_DNA"/>
</dbReference>
<keyword evidence="3" id="KW-0804">Transcription</keyword>
<evidence type="ECO:0000256" key="5">
    <source>
        <dbReference type="SAM" id="MobiDB-lite"/>
    </source>
</evidence>
<dbReference type="AlphaFoldDB" id="A0A060S1F4"/>
<feature type="compositionally biased region" description="Acidic residues" evidence="5">
    <location>
        <begin position="370"/>
        <end position="384"/>
    </location>
</feature>
<keyword evidence="2" id="KW-0805">Transcription regulation</keyword>
<accession>A0A060S1F4</accession>
<dbReference type="PROSITE" id="PS51821">
    <property type="entry name" value="VELVET"/>
    <property type="match status" value="1"/>
</dbReference>
<evidence type="ECO:0000313" key="8">
    <source>
        <dbReference type="Proteomes" id="UP000029665"/>
    </source>
</evidence>
<feature type="domain" description="Velvet" evidence="6">
    <location>
        <begin position="51"/>
        <end position="334"/>
    </location>
</feature>
<comment type="caution">
    <text evidence="7">The sequence shown here is derived from an EMBL/GenBank/DDBJ whole genome shotgun (WGS) entry which is preliminary data.</text>
</comment>
<dbReference type="HOGENOM" id="CLU_537639_0_0_1"/>
<keyword evidence="4" id="KW-0539">Nucleus</keyword>
<reference evidence="7" key="1">
    <citation type="submission" date="2014-01" db="EMBL/GenBank/DDBJ databases">
        <title>The genome of the white-rot fungus Pycnoporus cinnabarinus: a basidiomycete model with a versatile arsenal for lignocellulosic biomass breakdown.</title>
        <authorList>
            <person name="Levasseur A."/>
            <person name="Lomascolo A."/>
            <person name="Ruiz-Duenas F.J."/>
            <person name="Uzan E."/>
            <person name="Piumi F."/>
            <person name="Kues U."/>
            <person name="Ram A.F.J."/>
            <person name="Murat C."/>
            <person name="Haon M."/>
            <person name="Benoit I."/>
            <person name="Arfi Y."/>
            <person name="Chevret D."/>
            <person name="Drula E."/>
            <person name="Kwon M.J."/>
            <person name="Gouret P."/>
            <person name="Lesage-Meessen L."/>
            <person name="Lombard V."/>
            <person name="Mariette J."/>
            <person name="Noirot C."/>
            <person name="Park J."/>
            <person name="Patyshakuliyeva A."/>
            <person name="Wieneger R.A.B."/>
            <person name="Wosten H.A.B."/>
            <person name="Martin F."/>
            <person name="Coutinho P.M."/>
            <person name="de Vries R."/>
            <person name="Martinez A.T."/>
            <person name="Klopp C."/>
            <person name="Pontarotti P."/>
            <person name="Henrissat B."/>
            <person name="Record E."/>
        </authorList>
    </citation>
    <scope>NUCLEOTIDE SEQUENCE [LARGE SCALE GENOMIC DNA]</scope>
    <source>
        <strain evidence="7">BRFM137</strain>
    </source>
</reference>
<dbReference type="GO" id="GO:0005634">
    <property type="term" value="C:nucleus"/>
    <property type="evidence" value="ECO:0007669"/>
    <property type="project" value="UniProtKB-SubCell"/>
</dbReference>
<dbReference type="PANTHER" id="PTHR33572">
    <property type="entry name" value="SPORE DEVELOPMENT REGULATOR VOSA"/>
    <property type="match status" value="1"/>
</dbReference>
<proteinExistence type="predicted"/>
<dbReference type="Proteomes" id="UP000029665">
    <property type="component" value="Unassembled WGS sequence"/>
</dbReference>
<feature type="region of interest" description="Disordered" evidence="5">
    <location>
        <begin position="1"/>
        <end position="20"/>
    </location>
</feature>
<feature type="region of interest" description="Disordered" evidence="5">
    <location>
        <begin position="409"/>
        <end position="437"/>
    </location>
</feature>
<name>A0A060S1F4_PYCCI</name>
<evidence type="ECO:0000259" key="6">
    <source>
        <dbReference type="PROSITE" id="PS51821"/>
    </source>
</evidence>
<keyword evidence="8" id="KW-1185">Reference proteome</keyword>
<evidence type="ECO:0000256" key="2">
    <source>
        <dbReference type="ARBA" id="ARBA00023015"/>
    </source>
</evidence>
<dbReference type="OrthoDB" id="5599552at2759"/>
<evidence type="ECO:0000256" key="1">
    <source>
        <dbReference type="ARBA" id="ARBA00004123"/>
    </source>
</evidence>
<dbReference type="OMA" id="CEIEESA"/>
<organism evidence="7 8">
    <name type="scientific">Pycnoporus cinnabarinus</name>
    <name type="common">Cinnabar-red polypore</name>
    <name type="synonym">Trametes cinnabarina</name>
    <dbReference type="NCBI Taxonomy" id="5643"/>
    <lineage>
        <taxon>Eukaryota</taxon>
        <taxon>Fungi</taxon>
        <taxon>Dikarya</taxon>
        <taxon>Basidiomycota</taxon>
        <taxon>Agaricomycotina</taxon>
        <taxon>Agaricomycetes</taxon>
        <taxon>Polyporales</taxon>
        <taxon>Polyporaceae</taxon>
        <taxon>Trametes</taxon>
    </lineage>
</organism>
<dbReference type="PANTHER" id="PTHR33572:SF3">
    <property type="entry name" value="VELVET COMPLEX SUBUNIT B"/>
    <property type="match status" value="1"/>
</dbReference>
<dbReference type="InterPro" id="IPR038491">
    <property type="entry name" value="Velvet_dom_sf"/>
</dbReference>
<evidence type="ECO:0000313" key="7">
    <source>
        <dbReference type="EMBL" id="CDO68197.1"/>
    </source>
</evidence>
<sequence length="507" mass="55101">MATLLSFNAPPSSSTNVPPWGSADHDIYPRPLAVPSHIGQPVRFDAGLLAQRTIRVELQEIQKADLGRKYARKDKRPLDPPPVVVCRFFELINRGDGLKPVEVELDPDEHVMLGALCHVDLFPVPSVPEKQSTSGYNEGPTAHDYRTALPPLQTGGPFALSPLHVPQMFPPPSLLFDIPGAAFPAPSRGLSGPSPFFSAFQRQPPSPAGRYGSTAEDSDIVAWFDMFPIRESSRCTVMLAGATFVEASVIDYKGKRTAMFAFSDLAVKIEGTFVLRYRMLSVFSQRAMLPRMPILSQCYGGIFKVYSTKDFPGLKASTDLTKHLALYGVRVNLRDTPRKRRKKSEIIASRGAHGARSQSRHRGGDMSSDHDDEDEDEEDEDVEDEGRRAFRPGSMASIAGWLPAQPLASGSGTGFGATMDTSPSSPGPPSAPSSPSYYSPTMSVGSFSFASVAPYPPSPTATRGHCRYLLIPPVSARFGCRSRRARRAHALQGDSPVLLPLRPVAPV</sequence>
<evidence type="ECO:0000256" key="3">
    <source>
        <dbReference type="ARBA" id="ARBA00023163"/>
    </source>
</evidence>
<dbReference type="Gene3D" id="2.60.40.3960">
    <property type="entry name" value="Velvet domain"/>
    <property type="match status" value="1"/>
</dbReference>
<protein>
    <recommendedName>
        <fullName evidence="6">Velvet domain-containing protein</fullName>
    </recommendedName>
</protein>
<dbReference type="Pfam" id="PF11754">
    <property type="entry name" value="Velvet"/>
    <property type="match status" value="1"/>
</dbReference>
<gene>
    <name evidence="7" type="ORF">BN946_scf184938.g49</name>
</gene>
<dbReference type="InterPro" id="IPR021740">
    <property type="entry name" value="Velvet"/>
</dbReference>
<comment type="subcellular location">
    <subcellularLocation>
        <location evidence="1">Nucleus</location>
    </subcellularLocation>
</comment>
<evidence type="ECO:0000256" key="4">
    <source>
        <dbReference type="ARBA" id="ARBA00023242"/>
    </source>
</evidence>
<feature type="compositionally biased region" description="Polar residues" evidence="5">
    <location>
        <begin position="1"/>
        <end position="17"/>
    </location>
</feature>